<evidence type="ECO:0000256" key="6">
    <source>
        <dbReference type="ARBA" id="ARBA00022979"/>
    </source>
</evidence>
<evidence type="ECO:0000256" key="15">
    <source>
        <dbReference type="SAM" id="Phobius"/>
    </source>
</evidence>
<dbReference type="RefSeq" id="XP_030289850.1">
    <property type="nucleotide sequence ID" value="XM_030433990.1"/>
</dbReference>
<name>A0A671TG80_SPAAU</name>
<organism evidence="16 17">
    <name type="scientific">Sparus aurata</name>
    <name type="common">Gilthead sea bream</name>
    <dbReference type="NCBI Taxonomy" id="8175"/>
    <lineage>
        <taxon>Eukaryota</taxon>
        <taxon>Metazoa</taxon>
        <taxon>Chordata</taxon>
        <taxon>Craniata</taxon>
        <taxon>Vertebrata</taxon>
        <taxon>Euteleostomi</taxon>
        <taxon>Actinopterygii</taxon>
        <taxon>Neopterygii</taxon>
        <taxon>Teleostei</taxon>
        <taxon>Neoteleostei</taxon>
        <taxon>Acanthomorphata</taxon>
        <taxon>Eupercaria</taxon>
        <taxon>Spariformes</taxon>
        <taxon>Sparidae</taxon>
        <taxon>Sparus</taxon>
    </lineage>
</organism>
<evidence type="ECO:0000313" key="16">
    <source>
        <dbReference type="Ensembl" id="ENSSAUP00010000256.1"/>
    </source>
</evidence>
<dbReference type="CDD" id="cd11474">
    <property type="entry name" value="SLC5sbd_CHT"/>
    <property type="match status" value="1"/>
</dbReference>
<feature type="transmembrane region" description="Helical" evidence="15">
    <location>
        <begin position="482"/>
        <end position="503"/>
    </location>
</feature>
<dbReference type="GO" id="GO:0005307">
    <property type="term" value="F:choline:sodium symporter activity"/>
    <property type="evidence" value="ECO:0007669"/>
    <property type="project" value="TreeGrafter"/>
</dbReference>
<feature type="transmembrane region" description="Helical" evidence="15">
    <location>
        <begin position="84"/>
        <end position="105"/>
    </location>
</feature>
<dbReference type="GeneID" id="115591717"/>
<dbReference type="Proteomes" id="UP000472265">
    <property type="component" value="Chromosome 1"/>
</dbReference>
<dbReference type="InterPro" id="IPR038377">
    <property type="entry name" value="Na/Glc_symporter_sf"/>
</dbReference>
<feature type="transmembrane region" description="Helical" evidence="15">
    <location>
        <begin position="163"/>
        <end position="184"/>
    </location>
</feature>
<evidence type="ECO:0000256" key="8">
    <source>
        <dbReference type="ARBA" id="ARBA00023053"/>
    </source>
</evidence>
<evidence type="ECO:0000256" key="10">
    <source>
        <dbReference type="ARBA" id="ARBA00023136"/>
    </source>
</evidence>
<keyword evidence="6" id="KW-0530">Neurotransmitter biosynthesis</keyword>
<dbReference type="PANTHER" id="PTHR45897:SF5">
    <property type="entry name" value="HIGH AFFINITY CHOLINE TRANSPORTER 1"/>
    <property type="match status" value="1"/>
</dbReference>
<feature type="region of interest" description="Disordered" evidence="14">
    <location>
        <begin position="527"/>
        <end position="556"/>
    </location>
</feature>
<evidence type="ECO:0000256" key="13">
    <source>
        <dbReference type="RuleBase" id="RU362091"/>
    </source>
</evidence>
<comment type="similarity">
    <text evidence="2 13">Belongs to the sodium:solute symporter (SSF) (TC 2.A.21) family.</text>
</comment>
<dbReference type="PANTHER" id="PTHR45897">
    <property type="entry name" value="HIGH-AFFINITY CHOLINE TRANSPORTER 1"/>
    <property type="match status" value="1"/>
</dbReference>
<evidence type="ECO:0000256" key="7">
    <source>
        <dbReference type="ARBA" id="ARBA00022989"/>
    </source>
</evidence>
<dbReference type="PROSITE" id="PS50283">
    <property type="entry name" value="NA_SOLUT_SYMP_3"/>
    <property type="match status" value="1"/>
</dbReference>
<dbReference type="OMA" id="WIDDFLM"/>
<dbReference type="GO" id="GO:0005886">
    <property type="term" value="C:plasma membrane"/>
    <property type="evidence" value="ECO:0007669"/>
    <property type="project" value="TreeGrafter"/>
</dbReference>
<reference evidence="16" key="3">
    <citation type="submission" date="2025-09" db="UniProtKB">
        <authorList>
            <consortium name="Ensembl"/>
        </authorList>
    </citation>
    <scope>IDENTIFICATION</scope>
</reference>
<feature type="transmembrane region" description="Helical" evidence="15">
    <location>
        <begin position="6"/>
        <end position="26"/>
    </location>
</feature>
<gene>
    <name evidence="16" type="primary">LOC115591717</name>
</gene>
<keyword evidence="5" id="KW-0769">Symport</keyword>
<evidence type="ECO:0000313" key="17">
    <source>
        <dbReference type="Proteomes" id="UP000472265"/>
    </source>
</evidence>
<evidence type="ECO:0000256" key="14">
    <source>
        <dbReference type="SAM" id="MobiDB-lite"/>
    </source>
</evidence>
<feature type="transmembrane region" description="Helical" evidence="15">
    <location>
        <begin position="381"/>
        <end position="400"/>
    </location>
</feature>
<proteinExistence type="inferred from homology"/>
<evidence type="ECO:0000256" key="11">
    <source>
        <dbReference type="ARBA" id="ARBA00023180"/>
    </source>
</evidence>
<keyword evidence="8" id="KW-0915">Sodium</keyword>
<feature type="transmembrane region" description="Helical" evidence="15">
    <location>
        <begin position="277"/>
        <end position="300"/>
    </location>
</feature>
<keyword evidence="10 15" id="KW-0472">Membrane</keyword>
<dbReference type="RefSeq" id="XP_030289938.1">
    <property type="nucleotide sequence ID" value="XM_030434078.1"/>
</dbReference>
<dbReference type="InParanoid" id="A0A671TG80"/>
<evidence type="ECO:0000256" key="5">
    <source>
        <dbReference type="ARBA" id="ARBA00022847"/>
    </source>
</evidence>
<feature type="transmembrane region" description="Helical" evidence="15">
    <location>
        <begin position="51"/>
        <end position="72"/>
    </location>
</feature>
<evidence type="ECO:0000256" key="1">
    <source>
        <dbReference type="ARBA" id="ARBA00004141"/>
    </source>
</evidence>
<protein>
    <submittedName>
        <fullName evidence="16">High-affinity choline transporter 1-like</fullName>
    </submittedName>
</protein>
<dbReference type="InterPro" id="IPR052244">
    <property type="entry name" value="Choline_transporter"/>
</dbReference>
<keyword evidence="9" id="KW-0406">Ion transport</keyword>
<keyword evidence="11" id="KW-0325">Glycoprotein</keyword>
<keyword evidence="12" id="KW-0739">Sodium transport</keyword>
<feature type="transmembrane region" description="Helical" evidence="15">
    <location>
        <begin position="191"/>
        <end position="210"/>
    </location>
</feature>
<keyword evidence="4 15" id="KW-0812">Transmembrane</keyword>
<feature type="transmembrane region" description="Helical" evidence="15">
    <location>
        <begin position="239"/>
        <end position="256"/>
    </location>
</feature>
<dbReference type="AlphaFoldDB" id="A0A671TG80"/>
<evidence type="ECO:0000256" key="2">
    <source>
        <dbReference type="ARBA" id="ARBA00006434"/>
    </source>
</evidence>
<keyword evidence="17" id="KW-1185">Reference proteome</keyword>
<evidence type="ECO:0000256" key="4">
    <source>
        <dbReference type="ARBA" id="ARBA00022692"/>
    </source>
</evidence>
<sequence length="556" mass="60546">MALNIPGVVAMVLFYLLILGTGLWAARKSRKVERKSHGDRTEVVLLGDRNIGFLVGIFTMTATWVGGGFILGLAEAVYTPKLGLMWALMPIQYSLSFIIGGLFFAKPMRDKKYITMMDPFQIKYGKILSAVLVLPCLLGDLMWVSCTLLGLGATVTVILDVPYVYSVWISAAIAIIYTLLGGLYSVAYTDVIQLSLTFLSLWLCVPFLLLNPLSTNIAQTAFNHTFQAPWVGTLEMDKMWNWIDDFLMLGLGSLGYQSFHQRTLSASSPQTAQLTCYASAIIIAILGIPPILVGAVAASTDWNHTLYGSPSPYERGENTFILPLALQNLTPSYISIIGIGAVAAAVMSSTDSSLLSATSVFSSNIYKNILRQQASDYEMKWVIRVTVVVVGLLGTTISFLTNSTLVLWLLGADINYSLIFPHLVSVLFFEVSNGYGALAGYIIGMPLRILLGENTIGLPVVLRLPGCTFEDGVFVQKSPVRTVTMVCTLVAILVFSSLAVFMFNHNLLPEGWDVFKVKRNVSVAPADAVTQNPESDPELDENGQGVALQPMLQAES</sequence>
<evidence type="ECO:0000256" key="9">
    <source>
        <dbReference type="ARBA" id="ARBA00023065"/>
    </source>
</evidence>
<feature type="transmembrane region" description="Helical" evidence="15">
    <location>
        <begin position="126"/>
        <end position="151"/>
    </location>
</feature>
<comment type="subcellular location">
    <subcellularLocation>
        <location evidence="1">Membrane</location>
        <topology evidence="1">Multi-pass membrane protein</topology>
    </subcellularLocation>
</comment>
<dbReference type="OrthoDB" id="546820at2759"/>
<dbReference type="GO" id="GO:0008292">
    <property type="term" value="P:acetylcholine biosynthetic process"/>
    <property type="evidence" value="ECO:0007669"/>
    <property type="project" value="TreeGrafter"/>
</dbReference>
<dbReference type="Ensembl" id="ENSSAUT00010000267.1">
    <property type="protein sequence ID" value="ENSSAUP00010000256.1"/>
    <property type="gene ID" value="ENSSAUG00010000124.1"/>
</dbReference>
<dbReference type="Pfam" id="PF00474">
    <property type="entry name" value="SSF"/>
    <property type="match status" value="1"/>
</dbReference>
<dbReference type="InterPro" id="IPR001734">
    <property type="entry name" value="Na/solute_symporter"/>
</dbReference>
<evidence type="ECO:0000256" key="3">
    <source>
        <dbReference type="ARBA" id="ARBA00022448"/>
    </source>
</evidence>
<accession>A0A671TG80</accession>
<dbReference type="Gene3D" id="1.20.1730.10">
    <property type="entry name" value="Sodium/glucose cotransporter"/>
    <property type="match status" value="1"/>
</dbReference>
<evidence type="ECO:0000256" key="12">
    <source>
        <dbReference type="ARBA" id="ARBA00023201"/>
    </source>
</evidence>
<keyword evidence="7 15" id="KW-1133">Transmembrane helix</keyword>
<reference evidence="16" key="2">
    <citation type="submission" date="2025-08" db="UniProtKB">
        <authorList>
            <consortium name="Ensembl"/>
        </authorList>
    </citation>
    <scope>IDENTIFICATION</scope>
</reference>
<dbReference type="GeneTree" id="ENSGT00940000163454"/>
<feature type="transmembrane region" description="Helical" evidence="15">
    <location>
        <begin position="320"/>
        <end position="346"/>
    </location>
</feature>
<keyword evidence="3" id="KW-0813">Transport</keyword>
<reference evidence="16" key="1">
    <citation type="submission" date="2021-04" db="EMBL/GenBank/DDBJ databases">
        <authorList>
            <consortium name="Wellcome Sanger Institute Data Sharing"/>
        </authorList>
    </citation>
    <scope>NUCLEOTIDE SEQUENCE [LARGE SCALE GENOMIC DNA]</scope>
</reference>